<organism evidence="2">
    <name type="scientific">Culex pipiens</name>
    <name type="common">House mosquito</name>
    <dbReference type="NCBI Taxonomy" id="7175"/>
    <lineage>
        <taxon>Eukaryota</taxon>
        <taxon>Metazoa</taxon>
        <taxon>Ecdysozoa</taxon>
        <taxon>Arthropoda</taxon>
        <taxon>Hexapoda</taxon>
        <taxon>Insecta</taxon>
        <taxon>Pterygota</taxon>
        <taxon>Neoptera</taxon>
        <taxon>Endopterygota</taxon>
        <taxon>Diptera</taxon>
        <taxon>Nematocera</taxon>
        <taxon>Culicoidea</taxon>
        <taxon>Culicidae</taxon>
        <taxon>Culicinae</taxon>
        <taxon>Culicini</taxon>
        <taxon>Culex</taxon>
        <taxon>Culex</taxon>
    </lineage>
</organism>
<proteinExistence type="predicted"/>
<accession>A0A8D8P4D7</accession>
<dbReference type="EMBL" id="HBUE01320278">
    <property type="protein sequence ID" value="CAG6587678.1"/>
    <property type="molecule type" value="Transcribed_RNA"/>
</dbReference>
<reference evidence="2" key="1">
    <citation type="submission" date="2021-05" db="EMBL/GenBank/DDBJ databases">
        <authorList>
            <person name="Alioto T."/>
            <person name="Alioto T."/>
            <person name="Gomez Garrido J."/>
        </authorList>
    </citation>
    <scope>NUCLEOTIDE SEQUENCE</scope>
</reference>
<dbReference type="EMBL" id="HBUE01075131">
    <property type="protein sequence ID" value="CAG6474601.1"/>
    <property type="molecule type" value="Transcribed_RNA"/>
</dbReference>
<feature type="region of interest" description="Disordered" evidence="1">
    <location>
        <begin position="127"/>
        <end position="149"/>
    </location>
</feature>
<feature type="compositionally biased region" description="Polar residues" evidence="1">
    <location>
        <begin position="131"/>
        <end position="143"/>
    </location>
</feature>
<evidence type="ECO:0000313" key="2">
    <source>
        <dbReference type="EMBL" id="CAG6587678.1"/>
    </source>
</evidence>
<feature type="region of interest" description="Disordered" evidence="1">
    <location>
        <begin position="1"/>
        <end position="22"/>
    </location>
</feature>
<sequence>MFRQHCCQSRQNRHGRSNAAKRVDATRWLQLSQQNRETVRKSEEEINTKKEWLAIGRKFVDIEEEVHETKSSFTANEVAQKSGLCEVNFVRVGRTITSTRIKHSYGLQTVWPGQNRTVQTEPTCQDHRFGTKNNKLKSQQSPVRSLLLG</sequence>
<evidence type="ECO:0000256" key="1">
    <source>
        <dbReference type="SAM" id="MobiDB-lite"/>
    </source>
</evidence>
<name>A0A8D8P4D7_CULPI</name>
<protein>
    <submittedName>
        <fullName evidence="2">(northern house mosquito) hypothetical protein</fullName>
    </submittedName>
</protein>
<dbReference type="AlphaFoldDB" id="A0A8D8P4D7"/>
<feature type="compositionally biased region" description="Polar residues" evidence="1">
    <location>
        <begin position="1"/>
        <end position="10"/>
    </location>
</feature>
<dbReference type="EMBL" id="HBUE01213770">
    <property type="protein sequence ID" value="CAG6535690.1"/>
    <property type="molecule type" value="Transcribed_RNA"/>
</dbReference>